<dbReference type="Pfam" id="PF01485">
    <property type="entry name" value="IBR"/>
    <property type="match status" value="1"/>
</dbReference>
<dbReference type="InterPro" id="IPR044066">
    <property type="entry name" value="TRIAD_supradom"/>
</dbReference>
<dbReference type="PROSITE" id="PS00518">
    <property type="entry name" value="ZF_RING_1"/>
    <property type="match status" value="1"/>
</dbReference>
<dbReference type="SUPFAM" id="SSF47040">
    <property type="entry name" value="Kix domain of CBP (creb binding protein)"/>
    <property type="match status" value="2"/>
</dbReference>
<comment type="subcellular location">
    <subcellularLocation>
        <location evidence="1">Nucleus</location>
    </subcellularLocation>
</comment>
<dbReference type="GO" id="GO:0008270">
    <property type="term" value="F:zinc ion binding"/>
    <property type="evidence" value="ECO:0007669"/>
    <property type="project" value="UniProtKB-KW"/>
</dbReference>
<feature type="compositionally biased region" description="Polar residues" evidence="10">
    <location>
        <begin position="187"/>
        <end position="201"/>
    </location>
</feature>
<dbReference type="SUPFAM" id="SSF57850">
    <property type="entry name" value="RING/U-box"/>
    <property type="match status" value="2"/>
</dbReference>
<dbReference type="OMA" id="SIFEKWC"/>
<keyword evidence="2" id="KW-0808">Transferase</keyword>
<dbReference type="PROSITE" id="PS51873">
    <property type="entry name" value="TRIAD"/>
    <property type="match status" value="1"/>
</dbReference>
<dbReference type="GO" id="GO:0031490">
    <property type="term" value="F:chromatin DNA binding"/>
    <property type="evidence" value="ECO:0007669"/>
    <property type="project" value="InterPro"/>
</dbReference>
<dbReference type="InterPro" id="IPR044661">
    <property type="entry name" value="MED15a/b/c-like"/>
</dbReference>
<dbReference type="AlphaFoldDB" id="A0A1J6IJY4"/>
<feature type="domain" description="RING-type" evidence="11">
    <location>
        <begin position="455"/>
        <end position="501"/>
    </location>
</feature>
<dbReference type="Gramene" id="OIT05437">
    <property type="protein sequence ID" value="OIT05437"/>
    <property type="gene ID" value="A4A49_08975"/>
</dbReference>
<evidence type="ECO:0000256" key="8">
    <source>
        <dbReference type="ARBA" id="ARBA00023242"/>
    </source>
</evidence>
<dbReference type="GO" id="GO:0003713">
    <property type="term" value="F:transcription coactivator activity"/>
    <property type="evidence" value="ECO:0007669"/>
    <property type="project" value="InterPro"/>
</dbReference>
<dbReference type="EMBL" id="MJEQ01037184">
    <property type="protein sequence ID" value="OIT05437.1"/>
    <property type="molecule type" value="Genomic_DNA"/>
</dbReference>
<dbReference type="PANTHER" id="PTHR33137:SF4">
    <property type="entry name" value="MEDIATOR OF RNA POLYMERASE II TRANSCRIPTION SUBUNIT 15A-RELATED"/>
    <property type="match status" value="1"/>
</dbReference>
<evidence type="ECO:0000313" key="14">
    <source>
        <dbReference type="Proteomes" id="UP000187609"/>
    </source>
</evidence>
<dbReference type="Pfam" id="PF16987">
    <property type="entry name" value="KIX_2"/>
    <property type="match status" value="4"/>
</dbReference>
<keyword evidence="8" id="KW-0539">Nucleus</keyword>
<keyword evidence="4" id="KW-0677">Repeat</keyword>
<evidence type="ECO:0000313" key="13">
    <source>
        <dbReference type="EMBL" id="OIT05437.1"/>
    </source>
</evidence>
<comment type="caution">
    <text evidence="13">The sequence shown here is derived from an EMBL/GenBank/DDBJ whole genome shotgun (WGS) entry which is preliminary data.</text>
</comment>
<dbReference type="GO" id="GO:0005634">
    <property type="term" value="C:nucleus"/>
    <property type="evidence" value="ECO:0007669"/>
    <property type="project" value="UniProtKB-SubCell"/>
</dbReference>
<evidence type="ECO:0000259" key="12">
    <source>
        <dbReference type="PROSITE" id="PS51873"/>
    </source>
</evidence>
<dbReference type="KEGG" id="nau:109243112"/>
<dbReference type="GeneID" id="109243112"/>
<protein>
    <submittedName>
        <fullName evidence="13">Mediator of rna polymerase ii transcription subunit 15a</fullName>
    </submittedName>
</protein>
<gene>
    <name evidence="13" type="primary">MED15A_2</name>
    <name evidence="13" type="ORF">A4A49_08975</name>
</gene>
<dbReference type="STRING" id="49451.A0A1J6IJY4"/>
<keyword evidence="5 9" id="KW-0863">Zinc-finger</keyword>
<name>A0A1J6IJY4_NICAT</name>
<keyword evidence="7" id="KW-0862">Zinc</keyword>
<keyword evidence="3" id="KW-0479">Metal-binding</keyword>
<evidence type="ECO:0000256" key="6">
    <source>
        <dbReference type="ARBA" id="ARBA00022786"/>
    </source>
</evidence>
<evidence type="ECO:0000256" key="4">
    <source>
        <dbReference type="ARBA" id="ARBA00022737"/>
    </source>
</evidence>
<dbReference type="InterPro" id="IPR013083">
    <property type="entry name" value="Znf_RING/FYVE/PHD"/>
</dbReference>
<dbReference type="SMART" id="SM00647">
    <property type="entry name" value="IBR"/>
    <property type="match status" value="2"/>
</dbReference>
<dbReference type="GO" id="GO:0016740">
    <property type="term" value="F:transferase activity"/>
    <property type="evidence" value="ECO:0007669"/>
    <property type="project" value="UniProtKB-KW"/>
</dbReference>
<dbReference type="OrthoDB" id="1912459at2759"/>
<feature type="compositionally biased region" description="Polar residues" evidence="10">
    <location>
        <begin position="403"/>
        <end position="414"/>
    </location>
</feature>
<dbReference type="Gene3D" id="3.30.40.10">
    <property type="entry name" value="Zinc/RING finger domain, C3HC4 (zinc finger)"/>
    <property type="match status" value="1"/>
</dbReference>
<feature type="domain" description="RING-type" evidence="12">
    <location>
        <begin position="451"/>
        <end position="650"/>
    </location>
</feature>
<dbReference type="CDD" id="cd22584">
    <property type="entry name" value="Rcat_RBR_unk"/>
    <property type="match status" value="1"/>
</dbReference>
<dbReference type="Proteomes" id="UP000187609">
    <property type="component" value="Unassembled WGS sequence"/>
</dbReference>
<feature type="compositionally biased region" description="Low complexity" evidence="10">
    <location>
        <begin position="202"/>
        <end position="213"/>
    </location>
</feature>
<feature type="region of interest" description="Disordered" evidence="10">
    <location>
        <begin position="187"/>
        <end position="213"/>
    </location>
</feature>
<evidence type="ECO:0000259" key="11">
    <source>
        <dbReference type="PROSITE" id="PS50089"/>
    </source>
</evidence>
<dbReference type="FunFam" id="1.10.246.20:FF:000003">
    <property type="entry name" value="Mediator of RNA polymerase II transcription subunit 15a"/>
    <property type="match status" value="4"/>
</dbReference>
<dbReference type="PANTHER" id="PTHR33137">
    <property type="entry name" value="MEDIATOR OF RNA POLYMERASE II TRANSCRIPTION SUBUNIT 15A-RELATED"/>
    <property type="match status" value="1"/>
</dbReference>
<sequence>MDSADWRTQLLPDSRQRIINNITETLKRHLSVTREEGVQELKKIAVGFEEKIYTAATSQPDYLRKISLKMLTMETKSQNPMTNSSNAASSGQNGHDPGTAPAGAAAGAMDAPDWRTQLLPDSRQSIVNKITEALKRHLPVTRQEGVQELMKIAVGFEEKIYTAATSQPDYLRMISLKMLNLETISQNPTTNSTNAASSGQNADDPGTAPAGAAAGAMDAVDWRTQLLPDSRQWIVNKITEALKRHLPVTRQEGVQELMKIAVGFEEKIYTAATSQPDYLRKISLKMLTMETNSQNPMTNSANAASSGQNAHDPGTSPAGAAAGAMDAVDCRTQLLPDSRQRIVNKITETLKRHLPVSGEGGVQELKKIAVRFEEKIYTAAISQPDYLRKISLKMLDYGEHPMTNSTNAASSGQNALGPDSCQEREITRGSTKRKREDSGDNVEEHNDQILPTFTCEICTEVVPITKKFNNFHSCNHSFCSKCIERHVEVKIQLRIADIQCPYVDCGKLLDPLVCRTMIPLSIFEKWCDLLCKQAHLGFEKCYCPYQDCGELIVKECGDVVGKSECPKCRRLICFQCGLPWNVCEENGCSKVNDTLFKELVEQKQWTKCPSCNMYVERIAGCNHMQCRCNFSFCYKCGKNPTAQRRWCRCK</sequence>
<evidence type="ECO:0000256" key="5">
    <source>
        <dbReference type="ARBA" id="ARBA00022771"/>
    </source>
</evidence>
<evidence type="ECO:0000256" key="3">
    <source>
        <dbReference type="ARBA" id="ARBA00022723"/>
    </source>
</evidence>
<organism evidence="13 14">
    <name type="scientific">Nicotiana attenuata</name>
    <name type="common">Coyote tobacco</name>
    <dbReference type="NCBI Taxonomy" id="49451"/>
    <lineage>
        <taxon>Eukaryota</taxon>
        <taxon>Viridiplantae</taxon>
        <taxon>Streptophyta</taxon>
        <taxon>Embryophyta</taxon>
        <taxon>Tracheophyta</taxon>
        <taxon>Spermatophyta</taxon>
        <taxon>Magnoliopsida</taxon>
        <taxon>eudicotyledons</taxon>
        <taxon>Gunneridae</taxon>
        <taxon>Pentapetalae</taxon>
        <taxon>asterids</taxon>
        <taxon>lamiids</taxon>
        <taxon>Solanales</taxon>
        <taxon>Solanaceae</taxon>
        <taxon>Nicotianoideae</taxon>
        <taxon>Nicotianeae</taxon>
        <taxon>Nicotiana</taxon>
    </lineage>
</organism>
<keyword evidence="14" id="KW-1185">Reference proteome</keyword>
<feature type="region of interest" description="Disordered" evidence="10">
    <location>
        <begin position="403"/>
        <end position="443"/>
    </location>
</feature>
<keyword evidence="6" id="KW-0833">Ubl conjugation pathway</keyword>
<dbReference type="PROSITE" id="PS50089">
    <property type="entry name" value="ZF_RING_2"/>
    <property type="match status" value="1"/>
</dbReference>
<dbReference type="Gene3D" id="1.20.120.1750">
    <property type="match status" value="1"/>
</dbReference>
<accession>A0A1J6IJY4</accession>
<dbReference type="Gene3D" id="1.10.246.20">
    <property type="entry name" value="Coactivator CBP, KIX domain"/>
    <property type="match status" value="4"/>
</dbReference>
<reference evidence="13" key="1">
    <citation type="submission" date="2016-11" db="EMBL/GenBank/DDBJ databases">
        <title>The genome of Nicotiana attenuata.</title>
        <authorList>
            <person name="Xu S."/>
            <person name="Brockmoeller T."/>
            <person name="Gaquerel E."/>
            <person name="Navarro A."/>
            <person name="Kuhl H."/>
            <person name="Gase K."/>
            <person name="Ling Z."/>
            <person name="Zhou W."/>
            <person name="Kreitzer C."/>
            <person name="Stanke M."/>
            <person name="Tang H."/>
            <person name="Lyons E."/>
            <person name="Pandey P."/>
            <person name="Pandey S.P."/>
            <person name="Timmermann B."/>
            <person name="Baldwin I.T."/>
        </authorList>
    </citation>
    <scope>NUCLEOTIDE SEQUENCE [LARGE SCALE GENOMIC DNA]</scope>
    <source>
        <strain evidence="13">UT</strain>
    </source>
</reference>
<feature type="compositionally biased region" description="Low complexity" evidence="10">
    <location>
        <begin position="83"/>
        <end position="109"/>
    </location>
</feature>
<dbReference type="InterPro" id="IPR017907">
    <property type="entry name" value="Znf_RING_CS"/>
</dbReference>
<evidence type="ECO:0000256" key="9">
    <source>
        <dbReference type="PROSITE-ProRule" id="PRU00175"/>
    </source>
</evidence>
<feature type="compositionally biased region" description="Low complexity" evidence="10">
    <location>
        <begin position="299"/>
        <end position="310"/>
    </location>
</feature>
<feature type="region of interest" description="Disordered" evidence="10">
    <location>
        <begin position="76"/>
        <end position="109"/>
    </location>
</feature>
<feature type="compositionally biased region" description="Basic and acidic residues" evidence="10">
    <location>
        <begin position="434"/>
        <end position="443"/>
    </location>
</feature>
<dbReference type="InterPro" id="IPR002867">
    <property type="entry name" value="IBR_dom"/>
</dbReference>
<feature type="region of interest" description="Disordered" evidence="10">
    <location>
        <begin position="296"/>
        <end position="322"/>
    </location>
</feature>
<evidence type="ECO:0000256" key="1">
    <source>
        <dbReference type="ARBA" id="ARBA00004123"/>
    </source>
</evidence>
<evidence type="ECO:0000256" key="2">
    <source>
        <dbReference type="ARBA" id="ARBA00022679"/>
    </source>
</evidence>
<dbReference type="InterPro" id="IPR001841">
    <property type="entry name" value="Znf_RING"/>
</dbReference>
<dbReference type="InterPro" id="IPR036546">
    <property type="entry name" value="MED15_KIX"/>
</dbReference>
<proteinExistence type="predicted"/>
<evidence type="ECO:0000256" key="7">
    <source>
        <dbReference type="ARBA" id="ARBA00022833"/>
    </source>
</evidence>
<dbReference type="InterPro" id="IPR036529">
    <property type="entry name" value="KIX_dom_sf"/>
</dbReference>
<evidence type="ECO:0000256" key="10">
    <source>
        <dbReference type="SAM" id="MobiDB-lite"/>
    </source>
</evidence>